<protein>
    <submittedName>
        <fullName evidence="1">Uncharacterized protein</fullName>
    </submittedName>
</protein>
<evidence type="ECO:0000313" key="1">
    <source>
        <dbReference type="EMBL" id="JAH56206.1"/>
    </source>
</evidence>
<reference evidence="1" key="2">
    <citation type="journal article" date="2015" name="Fish Shellfish Immunol.">
        <title>Early steps in the European eel (Anguilla anguilla)-Vibrio vulnificus interaction in the gills: Role of the RtxA13 toxin.</title>
        <authorList>
            <person name="Callol A."/>
            <person name="Pajuelo D."/>
            <person name="Ebbesson L."/>
            <person name="Teles M."/>
            <person name="MacKenzie S."/>
            <person name="Amaro C."/>
        </authorList>
    </citation>
    <scope>NUCLEOTIDE SEQUENCE</scope>
</reference>
<proteinExistence type="predicted"/>
<name>A0A0E9TRK4_ANGAN</name>
<sequence>MLCDFCKDPHLPETLCPFQNNFILRLPCLLKSAGSRWREFATESSAVDL</sequence>
<dbReference type="AlphaFoldDB" id="A0A0E9TRK4"/>
<accession>A0A0E9TRK4</accession>
<dbReference type="EMBL" id="GBXM01052371">
    <property type="protein sequence ID" value="JAH56206.1"/>
    <property type="molecule type" value="Transcribed_RNA"/>
</dbReference>
<reference evidence="1" key="1">
    <citation type="submission" date="2014-11" db="EMBL/GenBank/DDBJ databases">
        <authorList>
            <person name="Amaro Gonzalez C."/>
        </authorList>
    </citation>
    <scope>NUCLEOTIDE SEQUENCE</scope>
</reference>
<organism evidence="1">
    <name type="scientific">Anguilla anguilla</name>
    <name type="common">European freshwater eel</name>
    <name type="synonym">Muraena anguilla</name>
    <dbReference type="NCBI Taxonomy" id="7936"/>
    <lineage>
        <taxon>Eukaryota</taxon>
        <taxon>Metazoa</taxon>
        <taxon>Chordata</taxon>
        <taxon>Craniata</taxon>
        <taxon>Vertebrata</taxon>
        <taxon>Euteleostomi</taxon>
        <taxon>Actinopterygii</taxon>
        <taxon>Neopterygii</taxon>
        <taxon>Teleostei</taxon>
        <taxon>Anguilliformes</taxon>
        <taxon>Anguillidae</taxon>
        <taxon>Anguilla</taxon>
    </lineage>
</organism>